<evidence type="ECO:0000256" key="6">
    <source>
        <dbReference type="SAM" id="MobiDB-lite"/>
    </source>
</evidence>
<evidence type="ECO:0000259" key="7">
    <source>
        <dbReference type="Pfam" id="PF02234"/>
    </source>
</evidence>
<evidence type="ECO:0000256" key="5">
    <source>
        <dbReference type="ARBA" id="ARBA00023306"/>
    </source>
</evidence>
<dbReference type="GO" id="GO:0004860">
    <property type="term" value="F:protein kinase inhibitor activity"/>
    <property type="evidence" value="ECO:0007669"/>
    <property type="project" value="UniProtKB-KW"/>
</dbReference>
<keyword evidence="3" id="KW-0649">Protein kinase inhibitor</keyword>
<comment type="similarity">
    <text evidence="2">Belongs to the CDI family.</text>
</comment>
<name>A0ABD6ELY1_9BILA</name>
<dbReference type="Pfam" id="PF02234">
    <property type="entry name" value="CDI"/>
    <property type="match status" value="1"/>
</dbReference>
<evidence type="ECO:0000313" key="9">
    <source>
        <dbReference type="Proteomes" id="UP001608902"/>
    </source>
</evidence>
<protein>
    <recommendedName>
        <fullName evidence="7">Cyclin-dependent kinase inhibitor domain-containing protein</fullName>
    </recommendedName>
</protein>
<accession>A0ABD6ELY1</accession>
<keyword evidence="4" id="KW-0539">Nucleus</keyword>
<dbReference type="Gene3D" id="4.10.365.10">
    <property type="entry name" value="p27"/>
    <property type="match status" value="1"/>
</dbReference>
<gene>
    <name evidence="8" type="ORF">AB6A40_003989</name>
</gene>
<feature type="domain" description="Cyclin-dependent kinase inhibitor" evidence="7">
    <location>
        <begin position="41"/>
        <end position="95"/>
    </location>
</feature>
<feature type="compositionally biased region" description="Low complexity" evidence="6">
    <location>
        <begin position="173"/>
        <end position="189"/>
    </location>
</feature>
<reference evidence="8 9" key="1">
    <citation type="submission" date="2024-08" db="EMBL/GenBank/DDBJ databases">
        <title>Gnathostoma spinigerum genome.</title>
        <authorList>
            <person name="Gonzalez-Bertolin B."/>
            <person name="Monzon S."/>
            <person name="Zaballos A."/>
            <person name="Jimenez P."/>
            <person name="Dekumyoy P."/>
            <person name="Varona S."/>
            <person name="Cuesta I."/>
            <person name="Sumanam S."/>
            <person name="Adisakwattana P."/>
            <person name="Gasser R.B."/>
            <person name="Hernandez-Gonzalez A."/>
            <person name="Young N.D."/>
            <person name="Perteguer M.J."/>
        </authorList>
    </citation>
    <scope>NUCLEOTIDE SEQUENCE [LARGE SCALE GENOMIC DNA]</scope>
    <source>
        <strain evidence="8">AL3</strain>
        <tissue evidence="8">Liver</tissue>
    </source>
</reference>
<dbReference type="InterPro" id="IPR003175">
    <property type="entry name" value="CDI_dom"/>
</dbReference>
<evidence type="ECO:0000256" key="2">
    <source>
        <dbReference type="ARBA" id="ARBA00006726"/>
    </source>
</evidence>
<feature type="region of interest" description="Disordered" evidence="6">
    <location>
        <begin position="214"/>
        <end position="239"/>
    </location>
</feature>
<dbReference type="InterPro" id="IPR044898">
    <property type="entry name" value="CDI_dom_sf"/>
</dbReference>
<evidence type="ECO:0000256" key="1">
    <source>
        <dbReference type="ARBA" id="ARBA00004123"/>
    </source>
</evidence>
<keyword evidence="5" id="KW-0131">Cell cycle</keyword>
<dbReference type="PANTHER" id="PTHR10265">
    <property type="entry name" value="CYCLIN-DEPENDENT KINASE INHIBITOR 1"/>
    <property type="match status" value="1"/>
</dbReference>
<keyword evidence="9" id="KW-1185">Reference proteome</keyword>
<proteinExistence type="inferred from homology"/>
<evidence type="ECO:0000313" key="8">
    <source>
        <dbReference type="EMBL" id="MFH4977280.1"/>
    </source>
</evidence>
<feature type="compositionally biased region" description="Polar residues" evidence="6">
    <location>
        <begin position="156"/>
        <end position="172"/>
    </location>
</feature>
<dbReference type="GO" id="GO:0005634">
    <property type="term" value="C:nucleus"/>
    <property type="evidence" value="ECO:0007669"/>
    <property type="project" value="UniProtKB-SubCell"/>
</dbReference>
<comment type="caution">
    <text evidence="8">The sequence shown here is derived from an EMBL/GenBank/DDBJ whole genome shotgun (WGS) entry which is preliminary data.</text>
</comment>
<organism evidence="8 9">
    <name type="scientific">Gnathostoma spinigerum</name>
    <dbReference type="NCBI Taxonomy" id="75299"/>
    <lineage>
        <taxon>Eukaryota</taxon>
        <taxon>Metazoa</taxon>
        <taxon>Ecdysozoa</taxon>
        <taxon>Nematoda</taxon>
        <taxon>Chromadorea</taxon>
        <taxon>Rhabditida</taxon>
        <taxon>Spirurina</taxon>
        <taxon>Gnathostomatomorpha</taxon>
        <taxon>Gnathostomatoidea</taxon>
        <taxon>Gnathostomatidae</taxon>
        <taxon>Gnathostoma</taxon>
    </lineage>
</organism>
<dbReference type="AlphaFoldDB" id="A0ABD6ELY1"/>
<comment type="subcellular location">
    <subcellularLocation>
        <location evidence="1">Nucleus</location>
    </subcellularLocation>
</comment>
<evidence type="ECO:0000256" key="3">
    <source>
        <dbReference type="ARBA" id="ARBA00023013"/>
    </source>
</evidence>
<sequence>MTLGVISDAVSYVSNPMPSKRANSSPAPRICTRSKGSARRCLFERETVSATDEWVGSKLRAITSAQSQKFEFDFENDHPMTSVDGRTSDYQYEAVPASEVPAFYRPRRYVSGNRRPKTDVMGDRREQSIESVEQCEAVAWNTRSHDVRPAVIANPRTTSKNTAKVINSPVTRSSAKASASKQSEPSASKILPTRKRSGKQPLLSDYVVVRNSKASPRCRKTESSVTTRKRRFSDNSAHPTPPRYLLRFAPDPKFVSDCKASSSKEVIQKYCSIKPPKKKVCGRLIPQKHLSHVRSAQ</sequence>
<evidence type="ECO:0000256" key="4">
    <source>
        <dbReference type="ARBA" id="ARBA00023242"/>
    </source>
</evidence>
<feature type="region of interest" description="Disordered" evidence="6">
    <location>
        <begin position="156"/>
        <end position="197"/>
    </location>
</feature>
<dbReference type="Proteomes" id="UP001608902">
    <property type="component" value="Unassembled WGS sequence"/>
</dbReference>
<dbReference type="PANTHER" id="PTHR10265:SF45">
    <property type="entry name" value="DACAPO"/>
    <property type="match status" value="1"/>
</dbReference>
<dbReference type="EMBL" id="JBGFUD010002186">
    <property type="protein sequence ID" value="MFH4977280.1"/>
    <property type="molecule type" value="Genomic_DNA"/>
</dbReference>